<accession>A0A8T0A1R7</accession>
<comment type="caution">
    <text evidence="3">The sequence shown here is derived from an EMBL/GenBank/DDBJ whole genome shotgun (WGS) entry which is preliminary data.</text>
</comment>
<dbReference type="GO" id="GO:0005737">
    <property type="term" value="C:cytoplasm"/>
    <property type="evidence" value="ECO:0007669"/>
    <property type="project" value="TreeGrafter"/>
</dbReference>
<gene>
    <name evidence="3" type="ORF">Mgra_00001302</name>
</gene>
<dbReference type="Proteomes" id="UP000605970">
    <property type="component" value="Unassembled WGS sequence"/>
</dbReference>
<reference evidence="3" key="1">
    <citation type="journal article" date="2020" name="Ecol. Evol.">
        <title>Genome structure and content of the rice root-knot nematode (Meloidogyne graminicola).</title>
        <authorList>
            <person name="Phan N.T."/>
            <person name="Danchin E.G.J."/>
            <person name="Klopp C."/>
            <person name="Perfus-Barbeoch L."/>
            <person name="Kozlowski D.K."/>
            <person name="Koutsovoulos G.D."/>
            <person name="Lopez-Roques C."/>
            <person name="Bouchez O."/>
            <person name="Zahm M."/>
            <person name="Besnard G."/>
            <person name="Bellafiore S."/>
        </authorList>
    </citation>
    <scope>NUCLEOTIDE SEQUENCE</scope>
    <source>
        <strain evidence="3">VN-18</strain>
    </source>
</reference>
<protein>
    <submittedName>
        <fullName evidence="3">SRR1 domain-containing protein</fullName>
    </submittedName>
</protein>
<dbReference type="PANTHER" id="PTHR28626">
    <property type="entry name" value="SRR1-LIKE PROTEIN"/>
    <property type="match status" value="1"/>
</dbReference>
<dbReference type="OrthoDB" id="5843925at2759"/>
<dbReference type="InterPro" id="IPR012942">
    <property type="entry name" value="SRR1-like"/>
</dbReference>
<dbReference type="InterPro" id="IPR040044">
    <property type="entry name" value="SRR1L"/>
</dbReference>
<keyword evidence="4" id="KW-1185">Reference proteome</keyword>
<dbReference type="AlphaFoldDB" id="A0A8T0A1R7"/>
<dbReference type="EMBL" id="JABEBT010000006">
    <property type="protein sequence ID" value="KAF7639338.1"/>
    <property type="molecule type" value="Genomic_DNA"/>
</dbReference>
<evidence type="ECO:0000259" key="2">
    <source>
        <dbReference type="Pfam" id="PF07985"/>
    </source>
</evidence>
<evidence type="ECO:0000313" key="4">
    <source>
        <dbReference type="Proteomes" id="UP000605970"/>
    </source>
</evidence>
<dbReference type="Pfam" id="PF07985">
    <property type="entry name" value="SRR1"/>
    <property type="match status" value="1"/>
</dbReference>
<dbReference type="PANTHER" id="PTHR28626:SF3">
    <property type="entry name" value="SRR1-LIKE PROTEIN"/>
    <property type="match status" value="1"/>
</dbReference>
<dbReference type="GO" id="GO:0005634">
    <property type="term" value="C:nucleus"/>
    <property type="evidence" value="ECO:0007669"/>
    <property type="project" value="TreeGrafter"/>
</dbReference>
<evidence type="ECO:0000256" key="1">
    <source>
        <dbReference type="ARBA" id="ARBA00009856"/>
    </source>
</evidence>
<feature type="domain" description="SRR1-like" evidence="2">
    <location>
        <begin position="73"/>
        <end position="235"/>
    </location>
</feature>
<name>A0A8T0A1R7_9BILA</name>
<comment type="similarity">
    <text evidence="1">Belongs to the SRR1 family.</text>
</comment>
<organism evidence="3 4">
    <name type="scientific">Meloidogyne graminicola</name>
    <dbReference type="NCBI Taxonomy" id="189291"/>
    <lineage>
        <taxon>Eukaryota</taxon>
        <taxon>Metazoa</taxon>
        <taxon>Ecdysozoa</taxon>
        <taxon>Nematoda</taxon>
        <taxon>Chromadorea</taxon>
        <taxon>Rhabditida</taxon>
        <taxon>Tylenchina</taxon>
        <taxon>Tylenchomorpha</taxon>
        <taxon>Tylenchoidea</taxon>
        <taxon>Meloidogynidae</taxon>
        <taxon>Meloidogyninae</taxon>
        <taxon>Meloidogyne</taxon>
    </lineage>
</organism>
<evidence type="ECO:0000313" key="3">
    <source>
        <dbReference type="EMBL" id="KAF7639338.1"/>
    </source>
</evidence>
<proteinExistence type="inferred from homology"/>
<sequence>MGLSVNDWTLVVRNNNKGRRLKTFTGTSKCKAIVNSSKHFDNEFDLPLRIAKIRNDFPENFKQFVISRLEKALYGNNLSVIRIFGIGSISNSYDSRWQLALLLYIKEHFSVDFVTSQDPITSDLENRYLQSCGIKVLKPDDLKSTPPSTPFNSFTLLYMIHCDYYMYENVLSCYFNKTNNYFQKIILIGNEPEGYKLNSKFQIPHLIRFAALSSVVNFPYFSPSKTAFNETAIYIKLDEEMI</sequence>